<organism evidence="1">
    <name type="scientific">Rhizophora mucronata</name>
    <name type="common">Asiatic mangrove</name>
    <dbReference type="NCBI Taxonomy" id="61149"/>
    <lineage>
        <taxon>Eukaryota</taxon>
        <taxon>Viridiplantae</taxon>
        <taxon>Streptophyta</taxon>
        <taxon>Embryophyta</taxon>
        <taxon>Tracheophyta</taxon>
        <taxon>Spermatophyta</taxon>
        <taxon>Magnoliopsida</taxon>
        <taxon>eudicotyledons</taxon>
        <taxon>Gunneridae</taxon>
        <taxon>Pentapetalae</taxon>
        <taxon>rosids</taxon>
        <taxon>fabids</taxon>
        <taxon>Malpighiales</taxon>
        <taxon>Rhizophoraceae</taxon>
        <taxon>Rhizophora</taxon>
    </lineage>
</organism>
<proteinExistence type="predicted"/>
<dbReference type="EMBL" id="GGEC01017917">
    <property type="protein sequence ID" value="MBW98400.1"/>
    <property type="molecule type" value="Transcribed_RNA"/>
</dbReference>
<accession>A0A2P2JY65</accession>
<protein>
    <submittedName>
        <fullName evidence="1">Uncharacterized protein</fullName>
    </submittedName>
</protein>
<reference evidence="1" key="1">
    <citation type="submission" date="2018-02" db="EMBL/GenBank/DDBJ databases">
        <title>Rhizophora mucronata_Transcriptome.</title>
        <authorList>
            <person name="Meera S.P."/>
            <person name="Sreeshan A."/>
            <person name="Augustine A."/>
        </authorList>
    </citation>
    <scope>NUCLEOTIDE SEQUENCE</scope>
    <source>
        <tissue evidence="1">Leaf</tissue>
    </source>
</reference>
<name>A0A2P2JY65_RHIMU</name>
<evidence type="ECO:0000313" key="1">
    <source>
        <dbReference type="EMBL" id="MBW98400.1"/>
    </source>
</evidence>
<dbReference type="AlphaFoldDB" id="A0A2P2JY65"/>
<sequence length="48" mass="5401">MSVPVDDQTKVYVQIYIHCFSSESGFCYSFIAALKRPQMGNSVPKEKA</sequence>